<evidence type="ECO:0000313" key="2">
    <source>
        <dbReference type="Proteomes" id="UP001353858"/>
    </source>
</evidence>
<accession>A0AAN7SC29</accession>
<dbReference type="AlphaFoldDB" id="A0AAN7SC29"/>
<gene>
    <name evidence="1" type="ORF">RN001_000177</name>
</gene>
<feature type="non-terminal residue" evidence="1">
    <location>
        <position position="80"/>
    </location>
</feature>
<keyword evidence="2" id="KW-1185">Reference proteome</keyword>
<evidence type="ECO:0000313" key="1">
    <source>
        <dbReference type="EMBL" id="KAK4883906.1"/>
    </source>
</evidence>
<dbReference type="EMBL" id="JARPUR010000001">
    <property type="protein sequence ID" value="KAK4883906.1"/>
    <property type="molecule type" value="Genomic_DNA"/>
</dbReference>
<feature type="non-terminal residue" evidence="1">
    <location>
        <position position="1"/>
    </location>
</feature>
<comment type="caution">
    <text evidence="1">The sequence shown here is derived from an EMBL/GenBank/DDBJ whole genome shotgun (WGS) entry which is preliminary data.</text>
</comment>
<proteinExistence type="predicted"/>
<sequence>WKDLNLQQRWYQFKQTILTTAKENCGTITINKNKKQTRWWNQEIKDQVKNKKKKWNLYLTNKITENYTVYKQQRIKVKEM</sequence>
<protein>
    <submittedName>
        <fullName evidence="1">Uncharacterized protein</fullName>
    </submittedName>
</protein>
<name>A0AAN7SC29_9COLE</name>
<organism evidence="1 2">
    <name type="scientific">Aquatica leii</name>
    <dbReference type="NCBI Taxonomy" id="1421715"/>
    <lineage>
        <taxon>Eukaryota</taxon>
        <taxon>Metazoa</taxon>
        <taxon>Ecdysozoa</taxon>
        <taxon>Arthropoda</taxon>
        <taxon>Hexapoda</taxon>
        <taxon>Insecta</taxon>
        <taxon>Pterygota</taxon>
        <taxon>Neoptera</taxon>
        <taxon>Endopterygota</taxon>
        <taxon>Coleoptera</taxon>
        <taxon>Polyphaga</taxon>
        <taxon>Elateriformia</taxon>
        <taxon>Elateroidea</taxon>
        <taxon>Lampyridae</taxon>
        <taxon>Luciolinae</taxon>
        <taxon>Aquatica</taxon>
    </lineage>
</organism>
<dbReference type="Proteomes" id="UP001353858">
    <property type="component" value="Unassembled WGS sequence"/>
</dbReference>
<reference evidence="2" key="1">
    <citation type="submission" date="2023-01" db="EMBL/GenBank/DDBJ databases">
        <title>Key to firefly adult light organ development and bioluminescence: homeobox transcription factors regulate luciferase expression and transportation to peroxisome.</title>
        <authorList>
            <person name="Fu X."/>
        </authorList>
    </citation>
    <scope>NUCLEOTIDE SEQUENCE [LARGE SCALE GENOMIC DNA]</scope>
</reference>